<keyword evidence="7" id="KW-1185">Reference proteome</keyword>
<name>A0A2I7N4A3_9NEIS</name>
<dbReference type="CDD" id="cd00340">
    <property type="entry name" value="GSH_Peroxidase"/>
    <property type="match status" value="1"/>
</dbReference>
<dbReference type="InterPro" id="IPR029759">
    <property type="entry name" value="GPX_AS"/>
</dbReference>
<proteinExistence type="inferred from homology"/>
<evidence type="ECO:0000256" key="5">
    <source>
        <dbReference type="RuleBase" id="RU000499"/>
    </source>
</evidence>
<dbReference type="PROSITE" id="PS00763">
    <property type="entry name" value="GLUTATHIONE_PEROXID_2"/>
    <property type="match status" value="1"/>
</dbReference>
<dbReference type="InterPro" id="IPR000889">
    <property type="entry name" value="Glutathione_peroxidase"/>
</dbReference>
<dbReference type="EMBL" id="CP024847">
    <property type="protein sequence ID" value="AUR51261.1"/>
    <property type="molecule type" value="Genomic_DNA"/>
</dbReference>
<feature type="active site" evidence="4">
    <location>
        <position position="37"/>
    </location>
</feature>
<dbReference type="OrthoDB" id="9785502at2"/>
<dbReference type="KEGG" id="nba:CUN60_02750"/>
<sequence>MADSIYTFKAQDIHGKEFDFEELRGKVVLIVNTASKCGFTGQYRELEELHKKYHADGLEIIGFPCNQFGHQEPGSEQEILEFCNLNYDVSFKLMSKIEVNGNTAHPLYKHLKQKAPGILGSKGIKWNFTKFLINRDSTIITRYPPQLKPSELEIGIQSLLNMK</sequence>
<dbReference type="Pfam" id="PF00255">
    <property type="entry name" value="GSHPx"/>
    <property type="match status" value="1"/>
</dbReference>
<dbReference type="Gene3D" id="3.40.30.10">
    <property type="entry name" value="Glutaredoxin"/>
    <property type="match status" value="1"/>
</dbReference>
<dbReference type="SUPFAM" id="SSF52833">
    <property type="entry name" value="Thioredoxin-like"/>
    <property type="match status" value="1"/>
</dbReference>
<dbReference type="PRINTS" id="PR01011">
    <property type="entry name" value="GLUTPROXDASE"/>
</dbReference>
<evidence type="ECO:0000256" key="3">
    <source>
        <dbReference type="ARBA" id="ARBA00023002"/>
    </source>
</evidence>
<dbReference type="PANTHER" id="PTHR11592">
    <property type="entry name" value="GLUTATHIONE PEROXIDASE"/>
    <property type="match status" value="1"/>
</dbReference>
<dbReference type="AlphaFoldDB" id="A0A2I7N4A3"/>
<accession>A0A2I7N4A3</accession>
<dbReference type="Proteomes" id="UP000236655">
    <property type="component" value="Chromosome"/>
</dbReference>
<dbReference type="GO" id="GO:0034599">
    <property type="term" value="P:cellular response to oxidative stress"/>
    <property type="evidence" value="ECO:0007669"/>
    <property type="project" value="TreeGrafter"/>
</dbReference>
<dbReference type="FunFam" id="3.40.30.10:FF:000010">
    <property type="entry name" value="Glutathione peroxidase"/>
    <property type="match status" value="1"/>
</dbReference>
<dbReference type="InterPro" id="IPR029760">
    <property type="entry name" value="GPX_CS"/>
</dbReference>
<reference evidence="7" key="1">
    <citation type="submission" date="2017-11" db="EMBL/GenBank/DDBJ databases">
        <authorList>
            <person name="Chan K.G."/>
            <person name="Lee L.S."/>
        </authorList>
    </citation>
    <scope>NUCLEOTIDE SEQUENCE [LARGE SCALE GENOMIC DNA]</scope>
    <source>
        <strain evidence="7">DSM 100970</strain>
    </source>
</reference>
<gene>
    <name evidence="6" type="ORF">CUN60_02750</name>
</gene>
<dbReference type="PROSITE" id="PS00460">
    <property type="entry name" value="GLUTATHIONE_PEROXID_1"/>
    <property type="match status" value="1"/>
</dbReference>
<keyword evidence="2 5" id="KW-0575">Peroxidase</keyword>
<evidence type="ECO:0000313" key="7">
    <source>
        <dbReference type="Proteomes" id="UP000236655"/>
    </source>
</evidence>
<comment type="similarity">
    <text evidence="1 5">Belongs to the glutathione peroxidase family.</text>
</comment>
<dbReference type="PROSITE" id="PS51355">
    <property type="entry name" value="GLUTATHIONE_PEROXID_3"/>
    <property type="match status" value="1"/>
</dbReference>
<organism evidence="6 7">
    <name type="scientific">Aquella oligotrophica</name>
    <dbReference type="NCBI Taxonomy" id="2067065"/>
    <lineage>
        <taxon>Bacteria</taxon>
        <taxon>Pseudomonadati</taxon>
        <taxon>Pseudomonadota</taxon>
        <taxon>Betaproteobacteria</taxon>
        <taxon>Neisseriales</taxon>
        <taxon>Neisseriaceae</taxon>
        <taxon>Aquella</taxon>
    </lineage>
</organism>
<evidence type="ECO:0000256" key="1">
    <source>
        <dbReference type="ARBA" id="ARBA00006926"/>
    </source>
</evidence>
<dbReference type="PIRSF" id="PIRSF000303">
    <property type="entry name" value="Glutathion_perox"/>
    <property type="match status" value="1"/>
</dbReference>
<dbReference type="RefSeq" id="WP_102950561.1">
    <property type="nucleotide sequence ID" value="NZ_CP024847.1"/>
</dbReference>
<evidence type="ECO:0000256" key="2">
    <source>
        <dbReference type="ARBA" id="ARBA00022559"/>
    </source>
</evidence>
<dbReference type="InterPro" id="IPR036249">
    <property type="entry name" value="Thioredoxin-like_sf"/>
</dbReference>
<keyword evidence="3 5" id="KW-0560">Oxidoreductase</keyword>
<evidence type="ECO:0000256" key="4">
    <source>
        <dbReference type="PIRSR" id="PIRSR000303-1"/>
    </source>
</evidence>
<evidence type="ECO:0000313" key="6">
    <source>
        <dbReference type="EMBL" id="AUR51261.1"/>
    </source>
</evidence>
<dbReference type="GO" id="GO:0004601">
    <property type="term" value="F:peroxidase activity"/>
    <property type="evidence" value="ECO:0007669"/>
    <property type="project" value="UniProtKB-KW"/>
</dbReference>
<protein>
    <recommendedName>
        <fullName evidence="5">Glutathione peroxidase</fullName>
    </recommendedName>
</protein>
<dbReference type="PANTHER" id="PTHR11592:SF78">
    <property type="entry name" value="GLUTATHIONE PEROXIDASE"/>
    <property type="match status" value="1"/>
</dbReference>